<dbReference type="PANTHER" id="PTHR43146:SF1">
    <property type="entry name" value="CANCER-RELATED NUCLEOSIDE-TRIPHOSPHATASE"/>
    <property type="match status" value="1"/>
</dbReference>
<dbReference type="Proteomes" id="UP000694864">
    <property type="component" value="Chromosome 11"/>
</dbReference>
<reference evidence="5" key="1">
    <citation type="journal article" date="2014" name="Nat. Commun.">
        <title>The emerging biofuel crop Camelina sativa retains a highly undifferentiated hexaploid genome structure.</title>
        <authorList>
            <person name="Kagale S."/>
            <person name="Koh C."/>
            <person name="Nixon J."/>
            <person name="Bollina V."/>
            <person name="Clarke W.E."/>
            <person name="Tuteja R."/>
            <person name="Spillane C."/>
            <person name="Robinson S.J."/>
            <person name="Links M.G."/>
            <person name="Clarke C."/>
            <person name="Higgins E.E."/>
            <person name="Huebert T."/>
            <person name="Sharpe A.G."/>
            <person name="Parkin I.A."/>
        </authorList>
    </citation>
    <scope>NUCLEOTIDE SEQUENCE [LARGE SCALE GENOMIC DNA]</scope>
    <source>
        <strain evidence="5">cv. DH55</strain>
    </source>
</reference>
<organism evidence="5 6">
    <name type="scientific">Camelina sativa</name>
    <name type="common">False flax</name>
    <name type="synonym">Myagrum sativum</name>
    <dbReference type="NCBI Taxonomy" id="90675"/>
    <lineage>
        <taxon>Eukaryota</taxon>
        <taxon>Viridiplantae</taxon>
        <taxon>Streptophyta</taxon>
        <taxon>Embryophyta</taxon>
        <taxon>Tracheophyta</taxon>
        <taxon>Spermatophyta</taxon>
        <taxon>Magnoliopsida</taxon>
        <taxon>eudicotyledons</taxon>
        <taxon>Gunneridae</taxon>
        <taxon>Pentapetalae</taxon>
        <taxon>rosids</taxon>
        <taxon>malvids</taxon>
        <taxon>Brassicales</taxon>
        <taxon>Brassicaceae</taxon>
        <taxon>Camelineae</taxon>
        <taxon>Camelina</taxon>
    </lineage>
</organism>
<feature type="transmembrane region" description="Helical" evidence="4">
    <location>
        <begin position="22"/>
        <end position="44"/>
    </location>
</feature>
<protein>
    <submittedName>
        <fullName evidence="6">Uncharacterized protein LOC104727441 isoform X1</fullName>
    </submittedName>
</protein>
<evidence type="ECO:0000256" key="3">
    <source>
        <dbReference type="ARBA" id="ARBA00022840"/>
    </source>
</evidence>
<evidence type="ECO:0000313" key="6">
    <source>
        <dbReference type="RefSeq" id="XP_010444852.1"/>
    </source>
</evidence>
<keyword evidence="1" id="KW-0547">Nucleotide-binding</keyword>
<accession>A0ABM0UR71</accession>
<dbReference type="Gene3D" id="3.40.50.300">
    <property type="entry name" value="P-loop containing nucleotide triphosphate hydrolases"/>
    <property type="match status" value="1"/>
</dbReference>
<keyword evidence="2" id="KW-0378">Hydrolase</keyword>
<evidence type="ECO:0000256" key="1">
    <source>
        <dbReference type="ARBA" id="ARBA00022741"/>
    </source>
</evidence>
<reference evidence="6" key="2">
    <citation type="submission" date="2025-08" db="UniProtKB">
        <authorList>
            <consortium name="RefSeq"/>
        </authorList>
    </citation>
    <scope>IDENTIFICATION</scope>
    <source>
        <tissue evidence="6">Leaf</tissue>
    </source>
</reference>
<keyword evidence="4" id="KW-1133">Transmembrane helix</keyword>
<name>A0ABM0UR71_CAMSA</name>
<proteinExistence type="predicted"/>
<evidence type="ECO:0000256" key="4">
    <source>
        <dbReference type="SAM" id="Phobius"/>
    </source>
</evidence>
<keyword evidence="3" id="KW-0067">ATP-binding</keyword>
<sequence length="227" mass="25074">MAGTGPGKCLLVTGPPVYKIRYGWISIFFAMKGVGKTTLIMRVLDMMRMRMGMGMGMRGLSNPNLKIQGFYTQEMRERRGGQRVGFQVVTLDGRTSLLASSTVSSQESMTSWPSVGKYKVDIASFESIALPELQVKEDTHLFIIDEVGKMEMFSPSFFPAVLKVLESNIPLLASIPSPKSGRDLPGAVARLKNQPGVTIINLSESNRDSMKRHIFDVLSGWLHNGNQ</sequence>
<keyword evidence="5" id="KW-1185">Reference proteome</keyword>
<dbReference type="GeneID" id="104727441"/>
<dbReference type="PANTHER" id="PTHR43146">
    <property type="entry name" value="CANCER-RELATED NUCLEOSIDE-TRIPHOSPHATASE"/>
    <property type="match status" value="1"/>
</dbReference>
<dbReference type="Pfam" id="PF03266">
    <property type="entry name" value="NTPase_1"/>
    <property type="match status" value="1"/>
</dbReference>
<dbReference type="InterPro" id="IPR027417">
    <property type="entry name" value="P-loop_NTPase"/>
</dbReference>
<dbReference type="SUPFAM" id="SSF52540">
    <property type="entry name" value="P-loop containing nucleoside triphosphate hydrolases"/>
    <property type="match status" value="1"/>
</dbReference>
<keyword evidence="4" id="KW-0812">Transmembrane</keyword>
<evidence type="ECO:0000313" key="5">
    <source>
        <dbReference type="Proteomes" id="UP000694864"/>
    </source>
</evidence>
<dbReference type="CDD" id="cd19482">
    <property type="entry name" value="RecA-like_Thep1"/>
    <property type="match status" value="1"/>
</dbReference>
<evidence type="ECO:0000256" key="2">
    <source>
        <dbReference type="ARBA" id="ARBA00022801"/>
    </source>
</evidence>
<dbReference type="RefSeq" id="XP_010444852.1">
    <property type="nucleotide sequence ID" value="XM_010446550.2"/>
</dbReference>
<gene>
    <name evidence="6" type="primary">LOC104727441</name>
</gene>
<dbReference type="InterPro" id="IPR004948">
    <property type="entry name" value="Nuc-triphosphatase_THEP1"/>
</dbReference>
<keyword evidence="4" id="KW-0472">Membrane</keyword>